<accession>A0A897NNQ6</accession>
<keyword evidence="2" id="KW-0645">Protease</keyword>
<reference evidence="2" key="1">
    <citation type="submission" date="2020-11" db="EMBL/GenBank/DDBJ databases">
        <title>Carbohydrate-dependent, anaerobic sulfur respiration: A novel catabolism in halophilic archaea.</title>
        <authorList>
            <person name="Sorokin D.Y."/>
            <person name="Messina E."/>
            <person name="Smedile F."/>
            <person name="La Cono V."/>
            <person name="Hallsworth J.E."/>
            <person name="Yakimov M.M."/>
        </authorList>
    </citation>
    <scope>NUCLEOTIDE SEQUENCE</scope>
    <source>
        <strain evidence="2">HSR-Bgl</strain>
    </source>
</reference>
<name>A0A897NNQ6_9EURY</name>
<gene>
    <name evidence="2" type="primary">dAP22</name>
    <name evidence="2" type="ORF">HSBGL_2126</name>
</gene>
<dbReference type="GO" id="GO:0004177">
    <property type="term" value="F:aminopeptidase activity"/>
    <property type="evidence" value="ECO:0007669"/>
    <property type="project" value="UniProtKB-KW"/>
</dbReference>
<dbReference type="AlphaFoldDB" id="A0A897NNQ6"/>
<organism evidence="2 3">
    <name type="scientific">Halapricum desulfuricans</name>
    <dbReference type="NCBI Taxonomy" id="2841257"/>
    <lineage>
        <taxon>Archaea</taxon>
        <taxon>Methanobacteriati</taxon>
        <taxon>Methanobacteriota</taxon>
        <taxon>Stenosarchaea group</taxon>
        <taxon>Halobacteria</taxon>
        <taxon>Halobacteriales</taxon>
        <taxon>Haloarculaceae</taxon>
        <taxon>Halapricum</taxon>
    </lineage>
</organism>
<protein>
    <submittedName>
        <fullName evidence="2">Dipeptidyl aminopeptidase/acylaminoacyl-peptidase</fullName>
    </submittedName>
</protein>
<dbReference type="EMBL" id="CP064789">
    <property type="protein sequence ID" value="QSG12533.1"/>
    <property type="molecule type" value="Genomic_DNA"/>
</dbReference>
<keyword evidence="2" id="KW-0378">Hydrolase</keyword>
<evidence type="ECO:0000313" key="2">
    <source>
        <dbReference type="EMBL" id="QSG12533.1"/>
    </source>
</evidence>
<evidence type="ECO:0000256" key="1">
    <source>
        <dbReference type="SAM" id="MobiDB-lite"/>
    </source>
</evidence>
<dbReference type="Proteomes" id="UP000663305">
    <property type="component" value="Chromosome"/>
</dbReference>
<evidence type="ECO:0000313" key="3">
    <source>
        <dbReference type="Proteomes" id="UP000663305"/>
    </source>
</evidence>
<feature type="region of interest" description="Disordered" evidence="1">
    <location>
        <begin position="1"/>
        <end position="43"/>
    </location>
</feature>
<keyword evidence="2" id="KW-0031">Aminopeptidase</keyword>
<sequence length="61" mass="6904">MASPYPQLSRSSQKGCPRRPKRAAVPVEVITGEGAGNGMIDDPEWRERTLPRQIEFLDDHR</sequence>
<proteinExistence type="predicted"/>
<feature type="compositionally biased region" description="Polar residues" evidence="1">
    <location>
        <begin position="1"/>
        <end position="14"/>
    </location>
</feature>